<dbReference type="RefSeq" id="WP_027828775.1">
    <property type="nucleotide sequence ID" value="NZ_AUEH01000028.1"/>
</dbReference>
<protein>
    <submittedName>
        <fullName evidence="2">Uncharacterized protein</fullName>
    </submittedName>
</protein>
<dbReference type="PATRIC" id="fig|1122147.4.peg.3039"/>
<name>A0A0R1XIX7_9LACO</name>
<keyword evidence="1" id="KW-1133">Transmembrane helix</keyword>
<accession>A0A0R1XIX7</accession>
<dbReference type="AlphaFoldDB" id="A0A0R1XIX7"/>
<gene>
    <name evidence="2" type="ORF">FC91_GL002953</name>
</gene>
<sequence length="92" mass="9949">MGTLLVSIIFIAAIIVVVIAASVRRSATGKWYTVLGRSFYLPVIVVGVGFIGFIVWDMIQGGPGATMMVMPFVVLFAVVLMTALIKEKSSRR</sequence>
<keyword evidence="1" id="KW-0812">Transmembrane</keyword>
<feature type="transmembrane region" description="Helical" evidence="1">
    <location>
        <begin position="65"/>
        <end position="85"/>
    </location>
</feature>
<reference evidence="2 3" key="1">
    <citation type="journal article" date="2015" name="Genome Announc.">
        <title>Expanding the biotechnology potential of lactobacilli through comparative genomics of 213 strains and associated genera.</title>
        <authorList>
            <person name="Sun Z."/>
            <person name="Harris H.M."/>
            <person name="McCann A."/>
            <person name="Guo C."/>
            <person name="Argimon S."/>
            <person name="Zhang W."/>
            <person name="Yang X."/>
            <person name="Jeffery I.B."/>
            <person name="Cooney J.C."/>
            <person name="Kagawa T.F."/>
            <person name="Liu W."/>
            <person name="Song Y."/>
            <person name="Salvetti E."/>
            <person name="Wrobel A."/>
            <person name="Rasinkangas P."/>
            <person name="Parkhill J."/>
            <person name="Rea M.C."/>
            <person name="O'Sullivan O."/>
            <person name="Ritari J."/>
            <person name="Douillard F.P."/>
            <person name="Paul Ross R."/>
            <person name="Yang R."/>
            <person name="Briner A.E."/>
            <person name="Felis G.E."/>
            <person name="de Vos W.M."/>
            <person name="Barrangou R."/>
            <person name="Klaenhammer T.R."/>
            <person name="Caufield P.W."/>
            <person name="Cui Y."/>
            <person name="Zhang H."/>
            <person name="O'Toole P.W."/>
        </authorList>
    </citation>
    <scope>NUCLEOTIDE SEQUENCE [LARGE SCALE GENOMIC DNA]</scope>
    <source>
        <strain evidence="2 3">DSM 16991</strain>
    </source>
</reference>
<proteinExistence type="predicted"/>
<evidence type="ECO:0000313" key="3">
    <source>
        <dbReference type="Proteomes" id="UP000050949"/>
    </source>
</evidence>
<evidence type="ECO:0000256" key="1">
    <source>
        <dbReference type="SAM" id="Phobius"/>
    </source>
</evidence>
<dbReference type="Proteomes" id="UP000050949">
    <property type="component" value="Unassembled WGS sequence"/>
</dbReference>
<feature type="transmembrane region" description="Helical" evidence="1">
    <location>
        <begin position="39"/>
        <end position="59"/>
    </location>
</feature>
<dbReference type="EMBL" id="AZFW01000006">
    <property type="protein sequence ID" value="KRM30138.1"/>
    <property type="molecule type" value="Genomic_DNA"/>
</dbReference>
<keyword evidence="1" id="KW-0472">Membrane</keyword>
<organism evidence="2 3">
    <name type="scientific">Schleiferilactobacillus harbinensis DSM 16991</name>
    <dbReference type="NCBI Taxonomy" id="1122147"/>
    <lineage>
        <taxon>Bacteria</taxon>
        <taxon>Bacillati</taxon>
        <taxon>Bacillota</taxon>
        <taxon>Bacilli</taxon>
        <taxon>Lactobacillales</taxon>
        <taxon>Lactobacillaceae</taxon>
        <taxon>Schleiferilactobacillus</taxon>
    </lineage>
</organism>
<feature type="transmembrane region" description="Helical" evidence="1">
    <location>
        <begin position="6"/>
        <end position="27"/>
    </location>
</feature>
<comment type="caution">
    <text evidence="2">The sequence shown here is derived from an EMBL/GenBank/DDBJ whole genome shotgun (WGS) entry which is preliminary data.</text>
</comment>
<evidence type="ECO:0000313" key="2">
    <source>
        <dbReference type="EMBL" id="KRM30138.1"/>
    </source>
</evidence>